<dbReference type="InterPro" id="IPR011701">
    <property type="entry name" value="MFS"/>
</dbReference>
<evidence type="ECO:0000256" key="2">
    <source>
        <dbReference type="ARBA" id="ARBA00022692"/>
    </source>
</evidence>
<name>A0A8J3IS32_9CHLR</name>
<keyword evidence="8" id="KW-1185">Reference proteome</keyword>
<feature type="transmembrane region" description="Helical" evidence="5">
    <location>
        <begin position="140"/>
        <end position="161"/>
    </location>
</feature>
<feature type="transmembrane region" description="Helical" evidence="5">
    <location>
        <begin position="261"/>
        <end position="283"/>
    </location>
</feature>
<dbReference type="PANTHER" id="PTHR11360">
    <property type="entry name" value="MONOCARBOXYLATE TRANSPORTER"/>
    <property type="match status" value="1"/>
</dbReference>
<reference evidence="7" key="1">
    <citation type="submission" date="2020-10" db="EMBL/GenBank/DDBJ databases">
        <title>Taxonomic study of unclassified bacteria belonging to the class Ktedonobacteria.</title>
        <authorList>
            <person name="Yabe S."/>
            <person name="Wang C.M."/>
            <person name="Zheng Y."/>
            <person name="Sakai Y."/>
            <person name="Cavaletti L."/>
            <person name="Monciardini P."/>
            <person name="Donadio S."/>
        </authorList>
    </citation>
    <scope>NUCLEOTIDE SEQUENCE</scope>
    <source>
        <strain evidence="7">ID150040</strain>
    </source>
</reference>
<evidence type="ECO:0000313" key="8">
    <source>
        <dbReference type="Proteomes" id="UP000597444"/>
    </source>
</evidence>
<feature type="transmembrane region" description="Helical" evidence="5">
    <location>
        <begin position="231"/>
        <end position="255"/>
    </location>
</feature>
<evidence type="ECO:0000256" key="5">
    <source>
        <dbReference type="SAM" id="Phobius"/>
    </source>
</evidence>
<feature type="transmembrane region" description="Helical" evidence="5">
    <location>
        <begin position="173"/>
        <end position="192"/>
    </location>
</feature>
<dbReference type="PROSITE" id="PS50850">
    <property type="entry name" value="MFS"/>
    <property type="match status" value="1"/>
</dbReference>
<evidence type="ECO:0000256" key="4">
    <source>
        <dbReference type="ARBA" id="ARBA00023136"/>
    </source>
</evidence>
<dbReference type="InterPro" id="IPR020846">
    <property type="entry name" value="MFS_dom"/>
</dbReference>
<feature type="transmembrane region" description="Helical" evidence="5">
    <location>
        <begin position="295"/>
        <end position="314"/>
    </location>
</feature>
<feature type="transmembrane region" description="Helical" evidence="5">
    <location>
        <begin position="113"/>
        <end position="133"/>
    </location>
</feature>
<feature type="transmembrane region" description="Helical" evidence="5">
    <location>
        <begin position="54"/>
        <end position="74"/>
    </location>
</feature>
<evidence type="ECO:0000313" key="7">
    <source>
        <dbReference type="EMBL" id="GHO95865.1"/>
    </source>
</evidence>
<comment type="subcellular location">
    <subcellularLocation>
        <location evidence="1">Cell membrane</location>
        <topology evidence="1">Multi-pass membrane protein</topology>
    </subcellularLocation>
</comment>
<feature type="domain" description="Major facilitator superfamily (MFS) profile" evidence="6">
    <location>
        <begin position="13"/>
        <end position="404"/>
    </location>
</feature>
<feature type="transmembrane region" description="Helical" evidence="5">
    <location>
        <begin position="15"/>
        <end position="34"/>
    </location>
</feature>
<feature type="transmembrane region" description="Helical" evidence="5">
    <location>
        <begin position="354"/>
        <end position="376"/>
    </location>
</feature>
<dbReference type="AlphaFoldDB" id="A0A8J3IS32"/>
<evidence type="ECO:0000256" key="3">
    <source>
        <dbReference type="ARBA" id="ARBA00022989"/>
    </source>
</evidence>
<gene>
    <name evidence="7" type="ORF">KSF_059130</name>
</gene>
<dbReference type="CDD" id="cd17353">
    <property type="entry name" value="MFS_OFA_like"/>
    <property type="match status" value="1"/>
</dbReference>
<keyword evidence="3 5" id="KW-1133">Transmembrane helix</keyword>
<dbReference type="Proteomes" id="UP000597444">
    <property type="component" value="Unassembled WGS sequence"/>
</dbReference>
<dbReference type="Gene3D" id="1.20.1250.20">
    <property type="entry name" value="MFS general substrate transporter like domains"/>
    <property type="match status" value="2"/>
</dbReference>
<comment type="caution">
    <text evidence="7">The sequence shown here is derived from an EMBL/GenBank/DDBJ whole genome shotgun (WGS) entry which is preliminary data.</text>
</comment>
<feature type="transmembrane region" description="Helical" evidence="5">
    <location>
        <begin position="382"/>
        <end position="399"/>
    </location>
</feature>
<dbReference type="InterPro" id="IPR036259">
    <property type="entry name" value="MFS_trans_sf"/>
</dbReference>
<dbReference type="PANTHER" id="PTHR11360:SF317">
    <property type="entry name" value="MAJOR FACILITATOR SUPERFAMILY (MFS) PROFILE DOMAIN-CONTAINING PROTEIN-RELATED"/>
    <property type="match status" value="1"/>
</dbReference>
<organism evidence="7 8">
    <name type="scientific">Reticulibacter mediterranei</name>
    <dbReference type="NCBI Taxonomy" id="2778369"/>
    <lineage>
        <taxon>Bacteria</taxon>
        <taxon>Bacillati</taxon>
        <taxon>Chloroflexota</taxon>
        <taxon>Ktedonobacteria</taxon>
        <taxon>Ktedonobacterales</taxon>
        <taxon>Reticulibacteraceae</taxon>
        <taxon>Reticulibacter</taxon>
    </lineage>
</organism>
<dbReference type="InterPro" id="IPR050327">
    <property type="entry name" value="Proton-linked_MCT"/>
</dbReference>
<keyword evidence="2 5" id="KW-0812">Transmembrane</keyword>
<accession>A0A8J3IS32</accession>
<dbReference type="Pfam" id="PF07690">
    <property type="entry name" value="MFS_1"/>
    <property type="match status" value="1"/>
</dbReference>
<feature type="transmembrane region" description="Helical" evidence="5">
    <location>
        <begin position="81"/>
        <end position="101"/>
    </location>
</feature>
<dbReference type="EMBL" id="BNJK01000001">
    <property type="protein sequence ID" value="GHO95865.1"/>
    <property type="molecule type" value="Genomic_DNA"/>
</dbReference>
<dbReference type="SUPFAM" id="SSF103473">
    <property type="entry name" value="MFS general substrate transporter"/>
    <property type="match status" value="1"/>
</dbReference>
<keyword evidence="4 5" id="KW-0472">Membrane</keyword>
<protein>
    <submittedName>
        <fullName evidence="7">Oxalate:formate antiporter</fullName>
    </submittedName>
</protein>
<feature type="transmembrane region" description="Helical" evidence="5">
    <location>
        <begin position="320"/>
        <end position="342"/>
    </location>
</feature>
<dbReference type="GO" id="GO:0005886">
    <property type="term" value="C:plasma membrane"/>
    <property type="evidence" value="ECO:0007669"/>
    <property type="project" value="UniProtKB-SubCell"/>
</dbReference>
<evidence type="ECO:0000256" key="1">
    <source>
        <dbReference type="ARBA" id="ARBA00004651"/>
    </source>
</evidence>
<proteinExistence type="predicted"/>
<dbReference type="GO" id="GO:0022857">
    <property type="term" value="F:transmembrane transporter activity"/>
    <property type="evidence" value="ECO:0007669"/>
    <property type="project" value="InterPro"/>
</dbReference>
<evidence type="ECO:0000259" key="6">
    <source>
        <dbReference type="PROSITE" id="PS50850"/>
    </source>
</evidence>
<dbReference type="RefSeq" id="WP_220206523.1">
    <property type="nucleotide sequence ID" value="NZ_BNJK01000001.1"/>
</dbReference>
<sequence>MNSTPAGSIPNTNRWVLAIAAFCMQLALGAVYAWSVFLNPVRNAYHVSQPEANLTFSIVLLALGVTAGFGGYFNSRFGPRVIATVAGILYGLGVFLSGFVAPNIYLLYLTDGIIGGIGLGLGYIVALAMLIKWFPDRRGFITGLAVAGFGAGAAITGPIAANLLLPSLKLSGTFIWLGIVYLIIVVVAAQFYRTAPEGYAPPGWTPTEKQQTTGTTRDYTLAEALRSPRWYLLWLILALNVTAGAALISVASPLAQSFTHVTAGVASALVITISIFNGAGRLFWGWLSDGIGRPFAFLSMFVIQIIAFALTPFIGDFAILFIPASIIGLCYGGGFGTMPAFAADFFGSKNAGTIYGAMLTAWSAGGIVGPLLIASIDYRTTLFILAALMLISCALPLYARTLSPQKEVVEVVAGGGK</sequence>